<dbReference type="InterPro" id="IPR014284">
    <property type="entry name" value="RNA_pol_sigma-70_dom"/>
</dbReference>
<keyword evidence="3" id="KW-0731">Sigma factor</keyword>
<dbReference type="Gene3D" id="1.10.1740.10">
    <property type="match status" value="1"/>
</dbReference>
<organism evidence="7 8">
    <name type="scientific">Paracoccus aerius</name>
    <dbReference type="NCBI Taxonomy" id="1915382"/>
    <lineage>
        <taxon>Bacteria</taxon>
        <taxon>Pseudomonadati</taxon>
        <taxon>Pseudomonadota</taxon>
        <taxon>Alphaproteobacteria</taxon>
        <taxon>Rhodobacterales</taxon>
        <taxon>Paracoccaceae</taxon>
        <taxon>Paracoccus</taxon>
    </lineage>
</organism>
<dbReference type="Proteomes" id="UP000644749">
    <property type="component" value="Unassembled WGS sequence"/>
</dbReference>
<feature type="domain" description="RNA polymerase sigma factor 70 region 4 type 2" evidence="6">
    <location>
        <begin position="131"/>
        <end position="182"/>
    </location>
</feature>
<evidence type="ECO:0000256" key="2">
    <source>
        <dbReference type="ARBA" id="ARBA00023015"/>
    </source>
</evidence>
<dbReference type="InterPro" id="IPR039425">
    <property type="entry name" value="RNA_pol_sigma-70-like"/>
</dbReference>
<dbReference type="Pfam" id="PF08281">
    <property type="entry name" value="Sigma70_r4_2"/>
    <property type="match status" value="1"/>
</dbReference>
<dbReference type="PANTHER" id="PTHR43133:SF62">
    <property type="entry name" value="RNA POLYMERASE SIGMA FACTOR SIGZ"/>
    <property type="match status" value="1"/>
</dbReference>
<dbReference type="RefSeq" id="WP_191311281.1">
    <property type="nucleotide sequence ID" value="NZ_BNCL01000012.1"/>
</dbReference>
<evidence type="ECO:0000313" key="8">
    <source>
        <dbReference type="Proteomes" id="UP000644749"/>
    </source>
</evidence>
<dbReference type="InterPro" id="IPR036388">
    <property type="entry name" value="WH-like_DNA-bd_sf"/>
</dbReference>
<sequence length="188" mass="20848">MPEDHHGDKISGLILRVSLRDRRAFDSLYHATAPKLFGTCLRILRDRAEAEEAVQEVFVKIWLKAGRFSVTGQSPMSWLIAIARNHAIDRLRSRRGASAGVTGALDDAALEIRDPSPTPEGHVLAAAERTRLDGCLSQLDGERAAAVKGAYLDGHSYADLAERHGVPLNTMRTWLRRSLMRLKECLEP</sequence>
<dbReference type="PANTHER" id="PTHR43133">
    <property type="entry name" value="RNA POLYMERASE ECF-TYPE SIGMA FACTO"/>
    <property type="match status" value="1"/>
</dbReference>
<dbReference type="InterPro" id="IPR007627">
    <property type="entry name" value="RNA_pol_sigma70_r2"/>
</dbReference>
<reference evidence="7 8" key="1">
    <citation type="submission" date="2021-01" db="EMBL/GenBank/DDBJ databases">
        <title>011410 draft genome.</title>
        <authorList>
            <person name="Lang L."/>
        </authorList>
    </citation>
    <scope>NUCLEOTIDE SEQUENCE [LARGE SCALE GENOMIC DNA]</scope>
    <source>
        <strain evidence="7 8">KCTC 42845</strain>
    </source>
</reference>
<comment type="caution">
    <text evidence="7">The sequence shown here is derived from an EMBL/GenBank/DDBJ whole genome shotgun (WGS) entry which is preliminary data.</text>
</comment>
<keyword evidence="8" id="KW-1185">Reference proteome</keyword>
<dbReference type="InterPro" id="IPR013249">
    <property type="entry name" value="RNA_pol_sigma70_r4_t2"/>
</dbReference>
<dbReference type="Pfam" id="PF04542">
    <property type="entry name" value="Sigma70_r2"/>
    <property type="match status" value="1"/>
</dbReference>
<proteinExistence type="inferred from homology"/>
<accession>A0ABS1S580</accession>
<comment type="similarity">
    <text evidence="1">Belongs to the sigma-70 factor family. ECF subfamily.</text>
</comment>
<dbReference type="Gene3D" id="1.10.10.10">
    <property type="entry name" value="Winged helix-like DNA-binding domain superfamily/Winged helix DNA-binding domain"/>
    <property type="match status" value="1"/>
</dbReference>
<name>A0ABS1S580_9RHOB</name>
<evidence type="ECO:0000259" key="6">
    <source>
        <dbReference type="Pfam" id="PF08281"/>
    </source>
</evidence>
<keyword evidence="4" id="KW-0804">Transcription</keyword>
<dbReference type="InterPro" id="IPR013324">
    <property type="entry name" value="RNA_pol_sigma_r3/r4-like"/>
</dbReference>
<evidence type="ECO:0000313" key="7">
    <source>
        <dbReference type="EMBL" id="MBL3673864.1"/>
    </source>
</evidence>
<gene>
    <name evidence="7" type="ORF">JL111_10235</name>
</gene>
<evidence type="ECO:0000256" key="4">
    <source>
        <dbReference type="ARBA" id="ARBA00023163"/>
    </source>
</evidence>
<dbReference type="NCBIfam" id="TIGR02937">
    <property type="entry name" value="sigma70-ECF"/>
    <property type="match status" value="1"/>
</dbReference>
<feature type="domain" description="RNA polymerase sigma-70 region 2" evidence="5">
    <location>
        <begin position="28"/>
        <end position="95"/>
    </location>
</feature>
<evidence type="ECO:0000259" key="5">
    <source>
        <dbReference type="Pfam" id="PF04542"/>
    </source>
</evidence>
<keyword evidence="2" id="KW-0805">Transcription regulation</keyword>
<protein>
    <submittedName>
        <fullName evidence="7">Sigma-70 family RNA polymerase sigma factor</fullName>
    </submittedName>
</protein>
<dbReference type="InterPro" id="IPR013325">
    <property type="entry name" value="RNA_pol_sigma_r2"/>
</dbReference>
<dbReference type="SUPFAM" id="SSF88946">
    <property type="entry name" value="Sigma2 domain of RNA polymerase sigma factors"/>
    <property type="match status" value="1"/>
</dbReference>
<dbReference type="SUPFAM" id="SSF88659">
    <property type="entry name" value="Sigma3 and sigma4 domains of RNA polymerase sigma factors"/>
    <property type="match status" value="1"/>
</dbReference>
<dbReference type="EMBL" id="JAESHT010000007">
    <property type="protein sequence ID" value="MBL3673864.1"/>
    <property type="molecule type" value="Genomic_DNA"/>
</dbReference>
<evidence type="ECO:0000256" key="1">
    <source>
        <dbReference type="ARBA" id="ARBA00010641"/>
    </source>
</evidence>
<evidence type="ECO:0000256" key="3">
    <source>
        <dbReference type="ARBA" id="ARBA00023082"/>
    </source>
</evidence>